<keyword evidence="2" id="KW-1185">Reference proteome</keyword>
<comment type="caution">
    <text evidence="1">The sequence shown here is derived from an EMBL/GenBank/DDBJ whole genome shotgun (WGS) entry which is preliminary data.</text>
</comment>
<dbReference type="Proteomes" id="UP000584824">
    <property type="component" value="Unassembled WGS sequence"/>
</dbReference>
<accession>A0A7W6JZY2</accession>
<protein>
    <submittedName>
        <fullName evidence="1">Uncharacterized protein</fullName>
    </submittedName>
</protein>
<dbReference type="RefSeq" id="WP_183790437.1">
    <property type="nucleotide sequence ID" value="NZ_JACIDU010000004.1"/>
</dbReference>
<sequence length="49" mass="5058">MTTTNETVRAANEDKAVAPSYQPVALKAVVAAALMMKRSVAGAKPKKAA</sequence>
<reference evidence="1 2" key="1">
    <citation type="submission" date="2020-08" db="EMBL/GenBank/DDBJ databases">
        <title>Genomic Encyclopedia of Type Strains, Phase IV (KMG-IV): sequencing the most valuable type-strain genomes for metagenomic binning, comparative biology and taxonomic classification.</title>
        <authorList>
            <person name="Goeker M."/>
        </authorList>
    </citation>
    <scope>NUCLEOTIDE SEQUENCE [LARGE SCALE GENOMIC DNA]</scope>
    <source>
        <strain evidence="1 2">DSM 26385</strain>
    </source>
</reference>
<dbReference type="AlphaFoldDB" id="A0A7W6JZY2"/>
<gene>
    <name evidence="1" type="ORF">GGQ66_001191</name>
</gene>
<organism evidence="1 2">
    <name type="scientific">Allorhizobium borbori</name>
    <dbReference type="NCBI Taxonomy" id="485907"/>
    <lineage>
        <taxon>Bacteria</taxon>
        <taxon>Pseudomonadati</taxon>
        <taxon>Pseudomonadota</taxon>
        <taxon>Alphaproteobacteria</taxon>
        <taxon>Hyphomicrobiales</taxon>
        <taxon>Rhizobiaceae</taxon>
        <taxon>Rhizobium/Agrobacterium group</taxon>
        <taxon>Allorhizobium</taxon>
    </lineage>
</organism>
<evidence type="ECO:0000313" key="2">
    <source>
        <dbReference type="Proteomes" id="UP000584824"/>
    </source>
</evidence>
<proteinExistence type="predicted"/>
<dbReference type="EMBL" id="JACIDU010000004">
    <property type="protein sequence ID" value="MBB4102648.1"/>
    <property type="molecule type" value="Genomic_DNA"/>
</dbReference>
<name>A0A7W6JZY2_9HYPH</name>
<evidence type="ECO:0000313" key="1">
    <source>
        <dbReference type="EMBL" id="MBB4102648.1"/>
    </source>
</evidence>